<feature type="compositionally biased region" description="Low complexity" evidence="1">
    <location>
        <begin position="573"/>
        <end position="598"/>
    </location>
</feature>
<accession>A0AAE1C2X9</accession>
<organism evidence="2 3">
    <name type="scientific">Recurvomyces mirabilis</name>
    <dbReference type="NCBI Taxonomy" id="574656"/>
    <lineage>
        <taxon>Eukaryota</taxon>
        <taxon>Fungi</taxon>
        <taxon>Dikarya</taxon>
        <taxon>Ascomycota</taxon>
        <taxon>Pezizomycotina</taxon>
        <taxon>Dothideomycetes</taxon>
        <taxon>Dothideomycetidae</taxon>
        <taxon>Mycosphaerellales</taxon>
        <taxon>Teratosphaeriaceae</taxon>
        <taxon>Recurvomyces</taxon>
    </lineage>
</organism>
<evidence type="ECO:0000256" key="1">
    <source>
        <dbReference type="SAM" id="MobiDB-lite"/>
    </source>
</evidence>
<feature type="compositionally biased region" description="Basic and acidic residues" evidence="1">
    <location>
        <begin position="561"/>
        <end position="572"/>
    </location>
</feature>
<feature type="compositionally biased region" description="Polar residues" evidence="1">
    <location>
        <begin position="378"/>
        <end position="387"/>
    </location>
</feature>
<dbReference type="AlphaFoldDB" id="A0AAE1C2X9"/>
<comment type="caution">
    <text evidence="2">The sequence shown here is derived from an EMBL/GenBank/DDBJ whole genome shotgun (WGS) entry which is preliminary data.</text>
</comment>
<sequence length="624" mass="67911">MAAAAAPTPASSPLSGFARWVPSLPIVNLNSLNPFATSDNTKPSSGEATGRSFLSILNNGTTNDASASRETSPTRSNIMFEEPHGRINSEDGDSREGSLADERTSRRRTNKLKTTFSLHRLSPDARPTPALEVIPSANFSVRLTKAITKVFRAKHGLCPNDFVVLRAEKYAGNDDVVDEEQETRDIIGLICNRRKETKEEGMVEKAKVKICLATGMEWEAYPLINGGYEFFTTDEHGLGLTMRWVPKKNKDGSKALSKDGTRRFNFSTISPNTRRHPVIAVLSKTGVDIYDTYKMPDPNASTPTPTPTRNSSSVLADAMEEEGAGNDMCDTDDSLREIIAMTAIWVTFKEGWSPTFRYDDKEAGVAPQRAASGMSAPYSPTKSNASPMATPPGSPTHAQLEKRGSIKSVGSNIFRRTSMLSRDNRMSQTSLPEEYLESTGLERAGSVKKTGRARGDSTSTVLVHRAASNRRKNNQQATWRPDLLAQQNSLTETSREDMHTAATPTKVTARPDSIWDSPAEAASEGRKESAAQPLIPIPTTTTPGESAPPSPSTNRTAPRTLEAEKPAEKRISDATTEASSSASVPQISASQQQKQQVKQGKEKGKKKRSWRKLFCGVGGDYDGL</sequence>
<feature type="region of interest" description="Disordered" evidence="1">
    <location>
        <begin position="56"/>
        <end position="108"/>
    </location>
</feature>
<feature type="compositionally biased region" description="Low complexity" evidence="1">
    <location>
        <begin position="533"/>
        <end position="543"/>
    </location>
</feature>
<feature type="compositionally biased region" description="Basic and acidic residues" evidence="1">
    <location>
        <begin position="81"/>
        <end position="104"/>
    </location>
</feature>
<feature type="region of interest" description="Disordered" evidence="1">
    <location>
        <begin position="368"/>
        <end position="405"/>
    </location>
</feature>
<feature type="region of interest" description="Disordered" evidence="1">
    <location>
        <begin position="491"/>
        <end position="624"/>
    </location>
</feature>
<protein>
    <submittedName>
        <fullName evidence="2">Uncharacterized protein</fullName>
    </submittedName>
</protein>
<dbReference type="EMBL" id="JAUTXT010000012">
    <property type="protein sequence ID" value="KAK3676004.1"/>
    <property type="molecule type" value="Genomic_DNA"/>
</dbReference>
<evidence type="ECO:0000313" key="3">
    <source>
        <dbReference type="Proteomes" id="UP001274830"/>
    </source>
</evidence>
<gene>
    <name evidence="2" type="ORF">LTR78_004196</name>
</gene>
<name>A0AAE1C2X9_9PEZI</name>
<dbReference type="Proteomes" id="UP001274830">
    <property type="component" value="Unassembled WGS sequence"/>
</dbReference>
<evidence type="ECO:0000313" key="2">
    <source>
        <dbReference type="EMBL" id="KAK3676004.1"/>
    </source>
</evidence>
<proteinExistence type="predicted"/>
<feature type="compositionally biased region" description="Polar residues" evidence="1">
    <location>
        <begin position="56"/>
        <end position="77"/>
    </location>
</feature>
<keyword evidence="3" id="KW-1185">Reference proteome</keyword>
<reference evidence="2" key="1">
    <citation type="submission" date="2023-07" db="EMBL/GenBank/DDBJ databases">
        <title>Black Yeasts Isolated from many extreme environments.</title>
        <authorList>
            <person name="Coleine C."/>
            <person name="Stajich J.E."/>
            <person name="Selbmann L."/>
        </authorList>
    </citation>
    <scope>NUCLEOTIDE SEQUENCE</scope>
    <source>
        <strain evidence="2">CCFEE 5485</strain>
    </source>
</reference>